<evidence type="ECO:0000256" key="2">
    <source>
        <dbReference type="ARBA" id="ARBA00022617"/>
    </source>
</evidence>
<dbReference type="Gene3D" id="1.10.760.10">
    <property type="entry name" value="Cytochrome c-like domain"/>
    <property type="match status" value="2"/>
</dbReference>
<evidence type="ECO:0000313" key="10">
    <source>
        <dbReference type="EMBL" id="MDN5212886.1"/>
    </source>
</evidence>
<keyword evidence="11" id="KW-1185">Reference proteome</keyword>
<dbReference type="SUPFAM" id="SSF46626">
    <property type="entry name" value="Cytochrome c"/>
    <property type="match status" value="2"/>
</dbReference>
<dbReference type="InterPro" id="IPR051395">
    <property type="entry name" value="Cytochrome_c_Peroxidase/MauG"/>
</dbReference>
<keyword evidence="3 8" id="KW-0479">Metal-binding</keyword>
<dbReference type="PROSITE" id="PS51007">
    <property type="entry name" value="CYTC"/>
    <property type="match status" value="1"/>
</dbReference>
<dbReference type="PANTHER" id="PTHR30600:SF10">
    <property type="entry name" value="BLL6722 PROTEIN"/>
    <property type="match status" value="1"/>
</dbReference>
<keyword evidence="2 8" id="KW-0349">Heme</keyword>
<evidence type="ECO:0000256" key="3">
    <source>
        <dbReference type="ARBA" id="ARBA00022723"/>
    </source>
</evidence>
<protein>
    <submittedName>
        <fullName evidence="10">Cytochrome c peroxidase</fullName>
    </submittedName>
</protein>
<reference evidence="10" key="1">
    <citation type="submission" date="2023-06" db="EMBL/GenBank/DDBJ databases">
        <title>Genomic of Agaribacillus aureum.</title>
        <authorList>
            <person name="Wang G."/>
        </authorList>
    </citation>
    <scope>NUCLEOTIDE SEQUENCE</scope>
    <source>
        <strain evidence="10">BMA12</strain>
    </source>
</reference>
<evidence type="ECO:0000256" key="8">
    <source>
        <dbReference type="PROSITE-ProRule" id="PRU00433"/>
    </source>
</evidence>
<evidence type="ECO:0000256" key="4">
    <source>
        <dbReference type="ARBA" id="ARBA00022729"/>
    </source>
</evidence>
<dbReference type="PANTHER" id="PTHR30600">
    <property type="entry name" value="CYTOCHROME C PEROXIDASE-RELATED"/>
    <property type="match status" value="1"/>
</dbReference>
<dbReference type="RefSeq" id="WP_346758203.1">
    <property type="nucleotide sequence ID" value="NZ_JAUJEB010000001.1"/>
</dbReference>
<feature type="domain" description="Cytochrome c" evidence="9">
    <location>
        <begin position="247"/>
        <end position="367"/>
    </location>
</feature>
<dbReference type="InterPro" id="IPR009056">
    <property type="entry name" value="Cyt_c-like_dom"/>
</dbReference>
<keyword evidence="10" id="KW-0575">Peroxidase</keyword>
<proteinExistence type="predicted"/>
<dbReference type="GO" id="GO:0004601">
    <property type="term" value="F:peroxidase activity"/>
    <property type="evidence" value="ECO:0007669"/>
    <property type="project" value="UniProtKB-KW"/>
</dbReference>
<evidence type="ECO:0000313" key="11">
    <source>
        <dbReference type="Proteomes" id="UP001172083"/>
    </source>
</evidence>
<dbReference type="PIRSF" id="PIRSF000294">
    <property type="entry name" value="Cytochrome-c_peroxidase"/>
    <property type="match status" value="1"/>
</dbReference>
<keyword evidence="6" id="KW-0560">Oxidoreductase</keyword>
<gene>
    <name evidence="10" type="ORF">QQ020_12545</name>
</gene>
<dbReference type="InterPro" id="IPR004852">
    <property type="entry name" value="Di-haem_cyt_c_peroxidsae"/>
</dbReference>
<keyword evidence="4" id="KW-0732">Signal</keyword>
<organism evidence="10 11">
    <name type="scientific">Agaribacillus aureus</name>
    <dbReference type="NCBI Taxonomy" id="3051825"/>
    <lineage>
        <taxon>Bacteria</taxon>
        <taxon>Pseudomonadati</taxon>
        <taxon>Bacteroidota</taxon>
        <taxon>Cytophagia</taxon>
        <taxon>Cytophagales</taxon>
        <taxon>Splendidivirgaceae</taxon>
        <taxon>Agaribacillus</taxon>
    </lineage>
</organism>
<comment type="caution">
    <text evidence="10">The sequence shown here is derived from an EMBL/GenBank/DDBJ whole genome shotgun (WGS) entry which is preliminary data.</text>
</comment>
<keyword evidence="5" id="KW-0574">Periplasm</keyword>
<keyword evidence="7 8" id="KW-0408">Iron</keyword>
<name>A0ABT8L920_9BACT</name>
<dbReference type="Pfam" id="PF03150">
    <property type="entry name" value="CCP_MauG"/>
    <property type="match status" value="1"/>
</dbReference>
<dbReference type="InterPro" id="IPR026259">
    <property type="entry name" value="MauG/Cytc_peroxidase"/>
</dbReference>
<evidence type="ECO:0000256" key="7">
    <source>
        <dbReference type="ARBA" id="ARBA00023004"/>
    </source>
</evidence>
<dbReference type="EMBL" id="JAUJEB010000001">
    <property type="protein sequence ID" value="MDN5212886.1"/>
    <property type="molecule type" value="Genomic_DNA"/>
</dbReference>
<comment type="subcellular location">
    <subcellularLocation>
        <location evidence="1">Periplasm</location>
    </subcellularLocation>
</comment>
<dbReference type="Proteomes" id="UP001172083">
    <property type="component" value="Unassembled WGS sequence"/>
</dbReference>
<evidence type="ECO:0000256" key="1">
    <source>
        <dbReference type="ARBA" id="ARBA00004418"/>
    </source>
</evidence>
<evidence type="ECO:0000256" key="6">
    <source>
        <dbReference type="ARBA" id="ARBA00023002"/>
    </source>
</evidence>
<evidence type="ECO:0000256" key="5">
    <source>
        <dbReference type="ARBA" id="ARBA00022764"/>
    </source>
</evidence>
<accession>A0ABT8L920</accession>
<sequence length="389" mass="43060">MIQTHIFGSQSWFSLVVFSFFLSACHSQYETPNDQVTLLNLETLPPVTDPINNLSNPDKVILGKMLFWDPILSGEKDVACVSCHHPRHGYADGLDVSIGVGGNGLGNVRTEGAKERIPRVGRNAPTIINAAYNGLLSYHQIYNPLNAPTFWDGRRKSLEFQSLGPPTSYNEMRGNGYEEALTFDSLVNRLQNIPAYVTMFQAAFGGDISSVNEENIGKAIAAFERTIISRNSPYDQFVNGDKNALSEDQKNGLLLFFNKANCATCHAGPMFSDYNYYNLGIRDNDKVGVDLGVNEQRKFRTPTLRNVTLTAPYMHNGAHQTLEEMMEYYNNGISENAEITAIDPKIKPLNLNKKEISDIIAFMEALTDDSFDKSEPASVPSGLKPGGNL</sequence>
<dbReference type="InterPro" id="IPR036909">
    <property type="entry name" value="Cyt_c-like_dom_sf"/>
</dbReference>
<evidence type="ECO:0000259" key="9">
    <source>
        <dbReference type="PROSITE" id="PS51007"/>
    </source>
</evidence>